<gene>
    <name evidence="2" type="ORF">WNY59_11110</name>
</gene>
<accession>A0ABU9T7P7</accession>
<sequence length="257" mass="28333">MNAVIKEMITYPIKGLSGQSLEVVALEQSRGFPLDRAFAFARHDSGMDPASPRPMPKSKFLVLARDAALARLNTRFDTATKALFIQDGKEEHVFDCSTDQGMSDASQFLSTVVGLEADKTPNFINGGDLRFTDVCVTSPQYMHAISIINLASVRALSDAVGRDVDPHRFRGNLLIDGWEPFSELKMLGRDIEINGVKLRVLKRIVRCPATQVNLQTAERDMDVPALIEEHFGHRDMGIYAEVLVGGDIKIGDEVSSI</sequence>
<protein>
    <submittedName>
        <fullName evidence="2">MOSC domain-containing protein</fullName>
    </submittedName>
</protein>
<dbReference type="PROSITE" id="PS51340">
    <property type="entry name" value="MOSC"/>
    <property type="match status" value="1"/>
</dbReference>
<dbReference type="InterPro" id="IPR005303">
    <property type="entry name" value="MOCOS_middle"/>
</dbReference>
<evidence type="ECO:0000313" key="2">
    <source>
        <dbReference type="EMBL" id="MEM5502140.1"/>
    </source>
</evidence>
<comment type="caution">
    <text evidence="2">The sequence shown here is derived from an EMBL/GenBank/DDBJ whole genome shotgun (WGS) entry which is preliminary data.</text>
</comment>
<dbReference type="RefSeq" id="WP_342848506.1">
    <property type="nucleotide sequence ID" value="NZ_JBBMQO010000006.1"/>
</dbReference>
<dbReference type="InterPro" id="IPR011037">
    <property type="entry name" value="Pyrv_Knase-like_insert_dom_sf"/>
</dbReference>
<evidence type="ECO:0000313" key="3">
    <source>
        <dbReference type="Proteomes" id="UP001477870"/>
    </source>
</evidence>
<feature type="domain" description="MOSC" evidence="1">
    <location>
        <begin position="102"/>
        <end position="257"/>
    </location>
</feature>
<dbReference type="Proteomes" id="UP001477870">
    <property type="component" value="Unassembled WGS sequence"/>
</dbReference>
<organism evidence="2 3">
    <name type="scientific">Ahrensia kielensis</name>
    <dbReference type="NCBI Taxonomy" id="76980"/>
    <lineage>
        <taxon>Bacteria</taxon>
        <taxon>Pseudomonadati</taxon>
        <taxon>Pseudomonadota</taxon>
        <taxon>Alphaproteobacteria</taxon>
        <taxon>Hyphomicrobiales</taxon>
        <taxon>Ahrensiaceae</taxon>
        <taxon>Ahrensia</taxon>
    </lineage>
</organism>
<dbReference type="Pfam" id="PF03476">
    <property type="entry name" value="MOSC_N"/>
    <property type="match status" value="1"/>
</dbReference>
<keyword evidence="3" id="KW-1185">Reference proteome</keyword>
<reference evidence="2 3" key="1">
    <citation type="submission" date="2024-03" db="EMBL/GenBank/DDBJ databases">
        <title>Community enrichment and isolation of bacterial strains for fucoidan degradation.</title>
        <authorList>
            <person name="Sichert A."/>
        </authorList>
    </citation>
    <scope>NUCLEOTIDE SEQUENCE [LARGE SCALE GENOMIC DNA]</scope>
    <source>
        <strain evidence="2 3">AS62</strain>
    </source>
</reference>
<dbReference type="SUPFAM" id="SSF50800">
    <property type="entry name" value="PK beta-barrel domain-like"/>
    <property type="match status" value="1"/>
</dbReference>
<dbReference type="Pfam" id="PF03473">
    <property type="entry name" value="MOSC"/>
    <property type="match status" value="1"/>
</dbReference>
<dbReference type="InterPro" id="IPR005302">
    <property type="entry name" value="MoCF_Sase_C"/>
</dbReference>
<dbReference type="Gene3D" id="2.40.33.20">
    <property type="entry name" value="PK beta-barrel domain-like"/>
    <property type="match status" value="1"/>
</dbReference>
<dbReference type="EMBL" id="JBBMQO010000006">
    <property type="protein sequence ID" value="MEM5502140.1"/>
    <property type="molecule type" value="Genomic_DNA"/>
</dbReference>
<proteinExistence type="predicted"/>
<evidence type="ECO:0000259" key="1">
    <source>
        <dbReference type="PROSITE" id="PS51340"/>
    </source>
</evidence>
<name>A0ABU9T7P7_9HYPH</name>